<protein>
    <submittedName>
        <fullName evidence="2">Uncharacterized protein</fullName>
    </submittedName>
</protein>
<feature type="region of interest" description="Disordered" evidence="1">
    <location>
        <begin position="99"/>
        <end position="134"/>
    </location>
</feature>
<proteinExistence type="predicted"/>
<evidence type="ECO:0000313" key="2">
    <source>
        <dbReference type="EMBL" id="EMD32011.1"/>
    </source>
</evidence>
<sequence>MSDVVGVTALTIAVAIETPKTGTERVLIPPTYRTHAMSDVVGVTALTIAVAIETPRTGTESGESRGTCNQEEVKRTWGVIMVLSQKPFAVKVVDERHGACKSSPTETEPSLESPEWSPMTRKAQRAADSRRDAGRPRYALIKRQQLEGSATSLPGDDALALSFASVLDSRDLWWDVTTLGYFLYASLQHVSFLDTPEIDSYGASVRPR</sequence>
<organism evidence="2 3">
    <name type="scientific">Ceriporiopsis subvermispora (strain B)</name>
    <name type="common">White-rot fungus</name>
    <name type="synonym">Gelatoporia subvermispora</name>
    <dbReference type="NCBI Taxonomy" id="914234"/>
    <lineage>
        <taxon>Eukaryota</taxon>
        <taxon>Fungi</taxon>
        <taxon>Dikarya</taxon>
        <taxon>Basidiomycota</taxon>
        <taxon>Agaricomycotina</taxon>
        <taxon>Agaricomycetes</taxon>
        <taxon>Polyporales</taxon>
        <taxon>Gelatoporiaceae</taxon>
        <taxon>Gelatoporia</taxon>
    </lineage>
</organism>
<name>M2QZL9_CERS8</name>
<keyword evidence="3" id="KW-1185">Reference proteome</keyword>
<dbReference type="Proteomes" id="UP000016930">
    <property type="component" value="Unassembled WGS sequence"/>
</dbReference>
<accession>M2QZL9</accession>
<feature type="compositionally biased region" description="Basic and acidic residues" evidence="1">
    <location>
        <begin position="125"/>
        <end position="134"/>
    </location>
</feature>
<reference evidence="2 3" key="1">
    <citation type="journal article" date="2012" name="Proc. Natl. Acad. Sci. U.S.A.">
        <title>Comparative genomics of Ceriporiopsis subvermispora and Phanerochaete chrysosporium provide insight into selective ligninolysis.</title>
        <authorList>
            <person name="Fernandez-Fueyo E."/>
            <person name="Ruiz-Duenas F.J."/>
            <person name="Ferreira P."/>
            <person name="Floudas D."/>
            <person name="Hibbett D.S."/>
            <person name="Canessa P."/>
            <person name="Larrondo L.F."/>
            <person name="James T.Y."/>
            <person name="Seelenfreund D."/>
            <person name="Lobos S."/>
            <person name="Polanco R."/>
            <person name="Tello M."/>
            <person name="Honda Y."/>
            <person name="Watanabe T."/>
            <person name="Watanabe T."/>
            <person name="Ryu J.S."/>
            <person name="Kubicek C.P."/>
            <person name="Schmoll M."/>
            <person name="Gaskell J."/>
            <person name="Hammel K.E."/>
            <person name="St John F.J."/>
            <person name="Vanden Wymelenberg A."/>
            <person name="Sabat G."/>
            <person name="Splinter BonDurant S."/>
            <person name="Syed K."/>
            <person name="Yadav J.S."/>
            <person name="Doddapaneni H."/>
            <person name="Subramanian V."/>
            <person name="Lavin J.L."/>
            <person name="Oguiza J.A."/>
            <person name="Perez G."/>
            <person name="Pisabarro A.G."/>
            <person name="Ramirez L."/>
            <person name="Santoyo F."/>
            <person name="Master E."/>
            <person name="Coutinho P.M."/>
            <person name="Henrissat B."/>
            <person name="Lombard V."/>
            <person name="Magnuson J.K."/>
            <person name="Kuees U."/>
            <person name="Hori C."/>
            <person name="Igarashi K."/>
            <person name="Samejima M."/>
            <person name="Held B.W."/>
            <person name="Barry K.W."/>
            <person name="LaButti K.M."/>
            <person name="Lapidus A."/>
            <person name="Lindquist E.A."/>
            <person name="Lucas S.M."/>
            <person name="Riley R."/>
            <person name="Salamov A.A."/>
            <person name="Hoffmeister D."/>
            <person name="Schwenk D."/>
            <person name="Hadar Y."/>
            <person name="Yarden O."/>
            <person name="de Vries R.P."/>
            <person name="Wiebenga A."/>
            <person name="Stenlid J."/>
            <person name="Eastwood D."/>
            <person name="Grigoriev I.V."/>
            <person name="Berka R.M."/>
            <person name="Blanchette R.A."/>
            <person name="Kersten P."/>
            <person name="Martinez A.T."/>
            <person name="Vicuna R."/>
            <person name="Cullen D."/>
        </authorList>
    </citation>
    <scope>NUCLEOTIDE SEQUENCE [LARGE SCALE GENOMIC DNA]</scope>
    <source>
        <strain evidence="2 3">B</strain>
    </source>
</reference>
<gene>
    <name evidence="2" type="ORF">CERSUDRAFT_77616</name>
</gene>
<feature type="compositionally biased region" description="Low complexity" evidence="1">
    <location>
        <begin position="102"/>
        <end position="118"/>
    </location>
</feature>
<dbReference type="EMBL" id="KB445813">
    <property type="protein sequence ID" value="EMD32011.1"/>
    <property type="molecule type" value="Genomic_DNA"/>
</dbReference>
<dbReference type="AlphaFoldDB" id="M2QZL9"/>
<dbReference type="HOGENOM" id="CLU_1320754_0_0_1"/>
<evidence type="ECO:0000256" key="1">
    <source>
        <dbReference type="SAM" id="MobiDB-lite"/>
    </source>
</evidence>
<evidence type="ECO:0000313" key="3">
    <source>
        <dbReference type="Proteomes" id="UP000016930"/>
    </source>
</evidence>